<dbReference type="InterPro" id="IPR035093">
    <property type="entry name" value="RelE/ParE_toxin_dom_sf"/>
</dbReference>
<reference evidence="2 3" key="1">
    <citation type="submission" date="2007-06" db="EMBL/GenBank/DDBJ databases">
        <authorList>
            <person name="Shimkets L."/>
            <person name="Ferriera S."/>
            <person name="Johnson J."/>
            <person name="Kravitz S."/>
            <person name="Beeson K."/>
            <person name="Sutton G."/>
            <person name="Rogers Y.-H."/>
            <person name="Friedman R."/>
            <person name="Frazier M."/>
            <person name="Venter J.C."/>
        </authorList>
    </citation>
    <scope>NUCLEOTIDE SEQUENCE [LARGE SCALE GENOMIC DNA]</scope>
    <source>
        <strain evidence="2 3">SIR-1</strain>
    </source>
</reference>
<accession>A6FYW7</accession>
<name>A6FYW7_9BACT</name>
<dbReference type="EMBL" id="ABCS01000005">
    <property type="protein sequence ID" value="EDM81122.1"/>
    <property type="molecule type" value="Genomic_DNA"/>
</dbReference>
<dbReference type="Proteomes" id="UP000005801">
    <property type="component" value="Unassembled WGS sequence"/>
</dbReference>
<gene>
    <name evidence="2" type="ORF">PPSIR1_29940</name>
</gene>
<protein>
    <submittedName>
        <fullName evidence="2">Plasmid stabilization system protein</fullName>
    </submittedName>
</protein>
<dbReference type="STRING" id="391625.PPSIR1_29940"/>
<dbReference type="RefSeq" id="WP_006969666.1">
    <property type="nucleotide sequence ID" value="NZ_ABCS01000005.1"/>
</dbReference>
<dbReference type="AlphaFoldDB" id="A6FYW7"/>
<proteinExistence type="predicted"/>
<evidence type="ECO:0000313" key="3">
    <source>
        <dbReference type="Proteomes" id="UP000005801"/>
    </source>
</evidence>
<dbReference type="InterPro" id="IPR007712">
    <property type="entry name" value="RelE/ParE_toxin"/>
</dbReference>
<dbReference type="OrthoDB" id="278204at2"/>
<dbReference type="Pfam" id="PF05016">
    <property type="entry name" value="ParE_toxin"/>
    <property type="match status" value="1"/>
</dbReference>
<evidence type="ECO:0000256" key="1">
    <source>
        <dbReference type="ARBA" id="ARBA00022649"/>
    </source>
</evidence>
<sequence>MQLELTLRARAEAMEATAWYLEEGELELGLRFAKELKRTFERIVANPFAWTELGSGVRRALVRGFPYAVLYAVEAERIEVFAIMHQRRHPDQWKR</sequence>
<comment type="caution">
    <text evidence="2">The sequence shown here is derived from an EMBL/GenBank/DDBJ whole genome shotgun (WGS) entry which is preliminary data.</text>
</comment>
<dbReference type="Gene3D" id="3.30.2310.20">
    <property type="entry name" value="RelE-like"/>
    <property type="match status" value="1"/>
</dbReference>
<keyword evidence="3" id="KW-1185">Reference proteome</keyword>
<keyword evidence="1" id="KW-1277">Toxin-antitoxin system</keyword>
<organism evidence="2 3">
    <name type="scientific">Plesiocystis pacifica SIR-1</name>
    <dbReference type="NCBI Taxonomy" id="391625"/>
    <lineage>
        <taxon>Bacteria</taxon>
        <taxon>Pseudomonadati</taxon>
        <taxon>Myxococcota</taxon>
        <taxon>Polyangia</taxon>
        <taxon>Nannocystales</taxon>
        <taxon>Nannocystaceae</taxon>
        <taxon>Plesiocystis</taxon>
    </lineage>
</organism>
<dbReference type="eggNOG" id="COG3668">
    <property type="taxonomic scope" value="Bacteria"/>
</dbReference>
<evidence type="ECO:0000313" key="2">
    <source>
        <dbReference type="EMBL" id="EDM81122.1"/>
    </source>
</evidence>